<protein>
    <submittedName>
        <fullName evidence="1">Uncharacterized protein</fullName>
    </submittedName>
</protein>
<proteinExistence type="predicted"/>
<organism evidence="1 2">
    <name type="scientific">Dreissena polymorpha</name>
    <name type="common">Zebra mussel</name>
    <name type="synonym">Mytilus polymorpha</name>
    <dbReference type="NCBI Taxonomy" id="45954"/>
    <lineage>
        <taxon>Eukaryota</taxon>
        <taxon>Metazoa</taxon>
        <taxon>Spiralia</taxon>
        <taxon>Lophotrochozoa</taxon>
        <taxon>Mollusca</taxon>
        <taxon>Bivalvia</taxon>
        <taxon>Autobranchia</taxon>
        <taxon>Heteroconchia</taxon>
        <taxon>Euheterodonta</taxon>
        <taxon>Imparidentia</taxon>
        <taxon>Neoheterodontei</taxon>
        <taxon>Myida</taxon>
        <taxon>Dreissenoidea</taxon>
        <taxon>Dreissenidae</taxon>
        <taxon>Dreissena</taxon>
    </lineage>
</organism>
<evidence type="ECO:0000313" key="2">
    <source>
        <dbReference type="Proteomes" id="UP000828390"/>
    </source>
</evidence>
<sequence length="122" mass="14269">MKCCSTYPKGEIREGLLIAEHYAMVDVISKKFALPISTVEENMKWALRRLRSSTFSQCAKCAILLRKFESSTCQEMRLQLRKERALHNQRQMLERKYYYAKRQAAKSIPDVFLSLIVDGMDQ</sequence>
<gene>
    <name evidence="1" type="ORF">DPMN_139556</name>
</gene>
<feature type="non-terminal residue" evidence="1">
    <location>
        <position position="1"/>
    </location>
</feature>
<reference evidence="1" key="1">
    <citation type="journal article" date="2019" name="bioRxiv">
        <title>The Genome of the Zebra Mussel, Dreissena polymorpha: A Resource for Invasive Species Research.</title>
        <authorList>
            <person name="McCartney M.A."/>
            <person name="Auch B."/>
            <person name="Kono T."/>
            <person name="Mallez S."/>
            <person name="Zhang Y."/>
            <person name="Obille A."/>
            <person name="Becker A."/>
            <person name="Abrahante J.E."/>
            <person name="Garbe J."/>
            <person name="Badalamenti J.P."/>
            <person name="Herman A."/>
            <person name="Mangelson H."/>
            <person name="Liachko I."/>
            <person name="Sullivan S."/>
            <person name="Sone E.D."/>
            <person name="Koren S."/>
            <person name="Silverstein K.A.T."/>
            <person name="Beckman K.B."/>
            <person name="Gohl D.M."/>
        </authorList>
    </citation>
    <scope>NUCLEOTIDE SEQUENCE</scope>
    <source>
        <strain evidence="1">Duluth1</strain>
        <tissue evidence="1">Whole animal</tissue>
    </source>
</reference>
<dbReference type="EMBL" id="JAIWYP010000006">
    <property type="protein sequence ID" value="KAH3811150.1"/>
    <property type="molecule type" value="Genomic_DNA"/>
</dbReference>
<comment type="caution">
    <text evidence="1">The sequence shown here is derived from an EMBL/GenBank/DDBJ whole genome shotgun (WGS) entry which is preliminary data.</text>
</comment>
<dbReference type="Proteomes" id="UP000828390">
    <property type="component" value="Unassembled WGS sequence"/>
</dbReference>
<reference evidence="1" key="2">
    <citation type="submission" date="2020-11" db="EMBL/GenBank/DDBJ databases">
        <authorList>
            <person name="McCartney M.A."/>
            <person name="Auch B."/>
            <person name="Kono T."/>
            <person name="Mallez S."/>
            <person name="Becker A."/>
            <person name="Gohl D.M."/>
            <person name="Silverstein K.A.T."/>
            <person name="Koren S."/>
            <person name="Bechman K.B."/>
            <person name="Herman A."/>
            <person name="Abrahante J.E."/>
            <person name="Garbe J."/>
        </authorList>
    </citation>
    <scope>NUCLEOTIDE SEQUENCE</scope>
    <source>
        <strain evidence="1">Duluth1</strain>
        <tissue evidence="1">Whole animal</tissue>
    </source>
</reference>
<name>A0A9D4G5Y6_DREPO</name>
<dbReference type="AlphaFoldDB" id="A0A9D4G5Y6"/>
<accession>A0A9D4G5Y6</accession>
<keyword evidence="2" id="KW-1185">Reference proteome</keyword>
<dbReference type="PANTHER" id="PTHR33153:SF3">
    <property type="entry name" value="TRAFFICKING PROTEIN PARTICLE COMPLEX SUBUNIT 11 DOMAIN-CONTAINING PROTEIN"/>
    <property type="match status" value="1"/>
</dbReference>
<evidence type="ECO:0000313" key="1">
    <source>
        <dbReference type="EMBL" id="KAH3811150.1"/>
    </source>
</evidence>
<dbReference type="PANTHER" id="PTHR33153">
    <property type="entry name" value="MYND-TYPE DOMAIN-CONTAINING PROTEIN"/>
    <property type="match status" value="1"/>
</dbReference>